<dbReference type="Proteomes" id="UP000021108">
    <property type="component" value="Unassembled WGS sequence"/>
</dbReference>
<protein>
    <submittedName>
        <fullName evidence="1">Uncharacterized protein</fullName>
    </submittedName>
</protein>
<evidence type="ECO:0000313" key="2">
    <source>
        <dbReference type="Proteomes" id="UP000021108"/>
    </source>
</evidence>
<dbReference type="AlphaFoldDB" id="A0A009PJE7"/>
<gene>
    <name evidence="1" type="ORF">J506_0637</name>
</gene>
<reference evidence="1 2" key="1">
    <citation type="submission" date="2014-02" db="EMBL/GenBank/DDBJ databases">
        <title>Comparative genomics and transcriptomics to identify genetic mechanisms underlying the emergence of carbapenem resistant Acinetobacter baumannii (CRAb).</title>
        <authorList>
            <person name="Harris A.D."/>
            <person name="Johnson K.J."/>
            <person name="George J."/>
            <person name="Shefchek K."/>
            <person name="Daugherty S.C."/>
            <person name="Parankush S."/>
            <person name="Sadzewicz L."/>
            <person name="Tallon L."/>
            <person name="Sengamalay N."/>
            <person name="Hazen T.H."/>
            <person name="Rasko D.A."/>
        </authorList>
    </citation>
    <scope>NUCLEOTIDE SEQUENCE [LARGE SCALE GENOMIC DNA]</scope>
    <source>
        <strain evidence="1 2">625974</strain>
    </source>
</reference>
<dbReference type="EMBL" id="JEXD01000003">
    <property type="protein sequence ID" value="EXC09306.1"/>
    <property type="molecule type" value="Genomic_DNA"/>
</dbReference>
<accession>A0A009PJE7</accession>
<sequence>MDDKYSRYFPQAVNRTYYIDVYSFKNSPNIKHFSFIKKCLNQVPALFFLNRN</sequence>
<name>A0A009PJE7_ACIBA</name>
<comment type="caution">
    <text evidence="1">The sequence shown here is derived from an EMBL/GenBank/DDBJ whole genome shotgun (WGS) entry which is preliminary data.</text>
</comment>
<organism evidence="1 2">
    <name type="scientific">Acinetobacter baumannii 625974</name>
    <dbReference type="NCBI Taxonomy" id="1310607"/>
    <lineage>
        <taxon>Bacteria</taxon>
        <taxon>Pseudomonadati</taxon>
        <taxon>Pseudomonadota</taxon>
        <taxon>Gammaproteobacteria</taxon>
        <taxon>Moraxellales</taxon>
        <taxon>Moraxellaceae</taxon>
        <taxon>Acinetobacter</taxon>
        <taxon>Acinetobacter calcoaceticus/baumannii complex</taxon>
    </lineage>
</organism>
<evidence type="ECO:0000313" key="1">
    <source>
        <dbReference type="EMBL" id="EXC09306.1"/>
    </source>
</evidence>
<proteinExistence type="predicted"/>